<comment type="caution">
    <text evidence="4">The sequence shown here is derived from an EMBL/GenBank/DDBJ whole genome shotgun (WGS) entry which is preliminary data.</text>
</comment>
<evidence type="ECO:0000313" key="4">
    <source>
        <dbReference type="EMBL" id="RWS19018.1"/>
    </source>
</evidence>
<protein>
    <submittedName>
        <fullName evidence="4">Heat shock protein 70-like protein</fullName>
    </submittedName>
</protein>
<keyword evidence="4" id="KW-0346">Stress response</keyword>
<dbReference type="InterPro" id="IPR013126">
    <property type="entry name" value="Hsp_70_fam"/>
</dbReference>
<dbReference type="PRINTS" id="PR00301">
    <property type="entry name" value="HEATSHOCK70"/>
</dbReference>
<dbReference type="PANTHER" id="PTHR45639">
    <property type="entry name" value="HSC70CB, ISOFORM G-RELATED"/>
    <property type="match status" value="1"/>
</dbReference>
<name>A0A443RV57_9ACAR</name>
<dbReference type="PROSITE" id="PS00297">
    <property type="entry name" value="HSP70_1"/>
    <property type="match status" value="1"/>
</dbReference>
<dbReference type="Proteomes" id="UP000288716">
    <property type="component" value="Unassembled WGS sequence"/>
</dbReference>
<dbReference type="InterPro" id="IPR018181">
    <property type="entry name" value="Heat_shock_70_CS"/>
</dbReference>
<keyword evidence="5" id="KW-1185">Reference proteome</keyword>
<evidence type="ECO:0000256" key="2">
    <source>
        <dbReference type="ARBA" id="ARBA00022741"/>
    </source>
</evidence>
<dbReference type="Pfam" id="PF00012">
    <property type="entry name" value="HSP70"/>
    <property type="match status" value="1"/>
</dbReference>
<evidence type="ECO:0000256" key="1">
    <source>
        <dbReference type="ARBA" id="ARBA00007381"/>
    </source>
</evidence>
<dbReference type="Gene3D" id="3.30.420.40">
    <property type="match status" value="1"/>
</dbReference>
<dbReference type="OrthoDB" id="6511113at2759"/>
<dbReference type="EMBL" id="NCKV01031208">
    <property type="protein sequence ID" value="RWS19018.1"/>
    <property type="molecule type" value="Genomic_DNA"/>
</dbReference>
<keyword evidence="2" id="KW-0547">Nucleotide-binding</keyword>
<dbReference type="GO" id="GO:0034663">
    <property type="term" value="C:endoplasmic reticulum chaperone complex"/>
    <property type="evidence" value="ECO:0007669"/>
    <property type="project" value="TreeGrafter"/>
</dbReference>
<dbReference type="AlphaFoldDB" id="A0A443RV57"/>
<reference evidence="4 5" key="1">
    <citation type="journal article" date="2018" name="Gigascience">
        <title>Genomes of trombidid mites reveal novel predicted allergens and laterally-transferred genes associated with secondary metabolism.</title>
        <authorList>
            <person name="Dong X."/>
            <person name="Chaisiri K."/>
            <person name="Xia D."/>
            <person name="Armstrong S.D."/>
            <person name="Fang Y."/>
            <person name="Donnelly M.J."/>
            <person name="Kadowaki T."/>
            <person name="McGarry J.W."/>
            <person name="Darby A.C."/>
            <person name="Makepeace B.L."/>
        </authorList>
    </citation>
    <scope>NUCLEOTIDE SEQUENCE [LARGE SCALE GENOMIC DNA]</scope>
    <source>
        <strain evidence="4">UoL-UT</strain>
    </source>
</reference>
<dbReference type="SUPFAM" id="SSF53067">
    <property type="entry name" value="Actin-like ATPase domain"/>
    <property type="match status" value="1"/>
</dbReference>
<gene>
    <name evidence="4" type="ORF">B4U80_07466</name>
</gene>
<proteinExistence type="inferred from homology"/>
<dbReference type="InterPro" id="IPR043129">
    <property type="entry name" value="ATPase_NBD"/>
</dbReference>
<dbReference type="GO" id="GO:0005524">
    <property type="term" value="F:ATP binding"/>
    <property type="evidence" value="ECO:0007669"/>
    <property type="project" value="UniProtKB-KW"/>
</dbReference>
<dbReference type="GO" id="GO:0030968">
    <property type="term" value="P:endoplasmic reticulum unfolded protein response"/>
    <property type="evidence" value="ECO:0007669"/>
    <property type="project" value="TreeGrafter"/>
</dbReference>
<evidence type="ECO:0000256" key="3">
    <source>
        <dbReference type="ARBA" id="ARBA00022840"/>
    </source>
</evidence>
<dbReference type="VEuPathDB" id="VectorBase:LDEU013022"/>
<sequence>MDDNAFVGIDLGTSYCCLAIFRQSKWEVVKLEDECNRMPSYVRFTDDDILVGSDAKTHMFENIGNTVFNIKRLLGRKKTDSNFYNQIEHLNYKVDTNMDKFKVLITKHNVERKLSPEEIAALLLMRMKYLAEEKLGKAIQSLTISVPTSFYDSQRQATIDAASIAGFTNVKLLNDTVAVTLKYMFEENNNLLSLIGIADSRLKKGHFCESDSPAFQ</sequence>
<evidence type="ECO:0000313" key="5">
    <source>
        <dbReference type="Proteomes" id="UP000288716"/>
    </source>
</evidence>
<dbReference type="STRING" id="299467.A0A443RV57"/>
<dbReference type="PANTHER" id="PTHR45639:SF34">
    <property type="entry name" value="CHAPERONE PROTEIN DNAK"/>
    <property type="match status" value="1"/>
</dbReference>
<keyword evidence="3" id="KW-0067">ATP-binding</keyword>
<comment type="similarity">
    <text evidence="1">Belongs to the heat shock protein 70 family.</text>
</comment>
<organism evidence="4 5">
    <name type="scientific">Leptotrombidium deliense</name>
    <dbReference type="NCBI Taxonomy" id="299467"/>
    <lineage>
        <taxon>Eukaryota</taxon>
        <taxon>Metazoa</taxon>
        <taxon>Ecdysozoa</taxon>
        <taxon>Arthropoda</taxon>
        <taxon>Chelicerata</taxon>
        <taxon>Arachnida</taxon>
        <taxon>Acari</taxon>
        <taxon>Acariformes</taxon>
        <taxon>Trombidiformes</taxon>
        <taxon>Prostigmata</taxon>
        <taxon>Anystina</taxon>
        <taxon>Parasitengona</taxon>
        <taxon>Trombiculoidea</taxon>
        <taxon>Trombiculidae</taxon>
        <taxon>Leptotrombidium</taxon>
    </lineage>
</organism>
<dbReference type="GO" id="GO:0140662">
    <property type="term" value="F:ATP-dependent protein folding chaperone"/>
    <property type="evidence" value="ECO:0007669"/>
    <property type="project" value="InterPro"/>
</dbReference>
<accession>A0A443RV57</accession>